<dbReference type="OrthoDB" id="427096at2759"/>
<name>A0A226F3F7_FOLCA</name>
<dbReference type="InterPro" id="IPR031481">
    <property type="entry name" value="Glyco_tran_10_N"/>
</dbReference>
<dbReference type="PANTHER" id="PTHR48438">
    <property type="entry name" value="ALPHA-(1,3)-FUCOSYLTRANSFERASE C-RELATED"/>
    <property type="match status" value="1"/>
</dbReference>
<keyword evidence="9 12" id="KW-0333">Golgi apparatus</keyword>
<evidence type="ECO:0000313" key="15">
    <source>
        <dbReference type="EMBL" id="OXA63890.1"/>
    </source>
</evidence>
<keyword evidence="8" id="KW-1133">Transmembrane helix</keyword>
<evidence type="ECO:0000256" key="3">
    <source>
        <dbReference type="ARBA" id="ARBA00008919"/>
    </source>
</evidence>
<keyword evidence="10" id="KW-0472">Membrane</keyword>
<evidence type="ECO:0000259" key="14">
    <source>
        <dbReference type="Pfam" id="PF17039"/>
    </source>
</evidence>
<evidence type="ECO:0000256" key="2">
    <source>
        <dbReference type="ARBA" id="ARBA00004922"/>
    </source>
</evidence>
<feature type="domain" description="Fucosyltransferase C-terminal" evidence="13">
    <location>
        <begin position="212"/>
        <end position="366"/>
    </location>
</feature>
<dbReference type="InterPro" id="IPR055270">
    <property type="entry name" value="Glyco_tran_10_C"/>
</dbReference>
<proteinExistence type="inferred from homology"/>
<evidence type="ECO:0000256" key="11">
    <source>
        <dbReference type="ARBA" id="ARBA00023180"/>
    </source>
</evidence>
<comment type="similarity">
    <text evidence="3 12">Belongs to the glycosyltransferase 10 family.</text>
</comment>
<dbReference type="PANTHER" id="PTHR48438:SF1">
    <property type="entry name" value="ALPHA-(1,3)-FUCOSYLTRANSFERASE C-RELATED"/>
    <property type="match status" value="1"/>
</dbReference>
<sequence>MPLNLKVPGNRLDISISDNSDDNEYEDSNFPIELSKNSLQLIQYPAGTHPVYRKWNSNINLNNRPKKILIWNAYWESTAMWHKIFYEIVYKQCPQSNCVMTVDKNELDHADAVLFHLIDIAKENYTFPANRNPDQVWIGMTYEPPYILKFSNLNFTRLNGIFNRTMSYRSDSDVVVRHGTYVKVVGDIQAYPNYMSDWIGSHKVSPEKNYAEGKRRLISWFASSRGCKSQSRREKYVKELQSYIPVDIFGACGPFKCGTQKTMRNPYKVEHDDCYLLVSVAYKFVLAAENSVCEDYVTEKLYNHLKLNVVPVVYGGADYNKYAPPNSFIDASKFSPKELGEYLLLLDKNDTLYNQYFEWKQNYYIASHDG</sequence>
<dbReference type="InterPro" id="IPR038577">
    <property type="entry name" value="GT10-like_C_sf"/>
</dbReference>
<dbReference type="SUPFAM" id="SSF53756">
    <property type="entry name" value="UDP-Glycosyltransferase/glycogen phosphorylase"/>
    <property type="match status" value="1"/>
</dbReference>
<keyword evidence="6 12" id="KW-0812">Transmembrane</keyword>
<organism evidence="15 16">
    <name type="scientific">Folsomia candida</name>
    <name type="common">Springtail</name>
    <dbReference type="NCBI Taxonomy" id="158441"/>
    <lineage>
        <taxon>Eukaryota</taxon>
        <taxon>Metazoa</taxon>
        <taxon>Ecdysozoa</taxon>
        <taxon>Arthropoda</taxon>
        <taxon>Hexapoda</taxon>
        <taxon>Collembola</taxon>
        <taxon>Entomobryomorpha</taxon>
        <taxon>Isotomoidea</taxon>
        <taxon>Isotomidae</taxon>
        <taxon>Proisotominae</taxon>
        <taxon>Folsomia</taxon>
    </lineage>
</organism>
<evidence type="ECO:0000256" key="10">
    <source>
        <dbReference type="ARBA" id="ARBA00023136"/>
    </source>
</evidence>
<dbReference type="Pfam" id="PF17039">
    <property type="entry name" value="Glyco_tran_10_N"/>
    <property type="match status" value="1"/>
</dbReference>
<evidence type="ECO:0000259" key="13">
    <source>
        <dbReference type="Pfam" id="PF00852"/>
    </source>
</evidence>
<comment type="subcellular location">
    <subcellularLocation>
        <location evidence="1 12">Golgi apparatus</location>
        <location evidence="1 12">Golgi stack membrane</location>
        <topology evidence="1 12">Single-pass type II membrane protein</topology>
    </subcellularLocation>
</comment>
<evidence type="ECO:0000256" key="5">
    <source>
        <dbReference type="ARBA" id="ARBA00022679"/>
    </source>
</evidence>
<dbReference type="FunFam" id="3.40.50.11660:FF:000004">
    <property type="entry name" value="Glycoprotein 3-alpha-L-fucosyltransferase A"/>
    <property type="match status" value="1"/>
</dbReference>
<keyword evidence="11" id="KW-0325">Glycoprotein</keyword>
<dbReference type="UniPathway" id="UPA00378"/>
<evidence type="ECO:0000313" key="16">
    <source>
        <dbReference type="Proteomes" id="UP000198287"/>
    </source>
</evidence>
<evidence type="ECO:0000256" key="7">
    <source>
        <dbReference type="ARBA" id="ARBA00022968"/>
    </source>
</evidence>
<comment type="pathway">
    <text evidence="2">Protein modification; protein glycosylation.</text>
</comment>
<comment type="caution">
    <text evidence="15">The sequence shown here is derived from an EMBL/GenBank/DDBJ whole genome shotgun (WGS) entry which is preliminary data.</text>
</comment>
<evidence type="ECO:0000256" key="8">
    <source>
        <dbReference type="ARBA" id="ARBA00022989"/>
    </source>
</evidence>
<dbReference type="EMBL" id="LNIX01000001">
    <property type="protein sequence ID" value="OXA63890.1"/>
    <property type="molecule type" value="Genomic_DNA"/>
</dbReference>
<protein>
    <recommendedName>
        <fullName evidence="12">Fucosyltransferase</fullName>
        <ecNumber evidence="12">2.4.1.-</ecNumber>
    </recommendedName>
</protein>
<dbReference type="InterPro" id="IPR001503">
    <property type="entry name" value="Glyco_trans_10"/>
</dbReference>
<evidence type="ECO:0000256" key="1">
    <source>
        <dbReference type="ARBA" id="ARBA00004447"/>
    </source>
</evidence>
<dbReference type="AlphaFoldDB" id="A0A226F3F7"/>
<feature type="domain" description="Fucosyltransferase N-terminal" evidence="14">
    <location>
        <begin position="64"/>
        <end position="179"/>
    </location>
</feature>
<dbReference type="GO" id="GO:0008417">
    <property type="term" value="F:fucosyltransferase activity"/>
    <property type="evidence" value="ECO:0007669"/>
    <property type="project" value="InterPro"/>
</dbReference>
<evidence type="ECO:0000256" key="9">
    <source>
        <dbReference type="ARBA" id="ARBA00023034"/>
    </source>
</evidence>
<evidence type="ECO:0000256" key="4">
    <source>
        <dbReference type="ARBA" id="ARBA00022676"/>
    </source>
</evidence>
<keyword evidence="7" id="KW-0735">Signal-anchor</keyword>
<dbReference type="Proteomes" id="UP000198287">
    <property type="component" value="Unassembled WGS sequence"/>
</dbReference>
<keyword evidence="4 12" id="KW-0328">Glycosyltransferase</keyword>
<keyword evidence="5 12" id="KW-0808">Transferase</keyword>
<dbReference type="GO" id="GO:0032580">
    <property type="term" value="C:Golgi cisterna membrane"/>
    <property type="evidence" value="ECO:0007669"/>
    <property type="project" value="UniProtKB-SubCell"/>
</dbReference>
<dbReference type="STRING" id="158441.A0A226F3F7"/>
<dbReference type="Pfam" id="PF00852">
    <property type="entry name" value="Glyco_transf_10"/>
    <property type="match status" value="1"/>
</dbReference>
<evidence type="ECO:0000256" key="6">
    <source>
        <dbReference type="ARBA" id="ARBA00022692"/>
    </source>
</evidence>
<evidence type="ECO:0000256" key="12">
    <source>
        <dbReference type="RuleBase" id="RU003832"/>
    </source>
</evidence>
<reference evidence="15 16" key="1">
    <citation type="submission" date="2015-12" db="EMBL/GenBank/DDBJ databases">
        <title>The genome of Folsomia candida.</title>
        <authorList>
            <person name="Faddeeva A."/>
            <person name="Derks M.F."/>
            <person name="Anvar Y."/>
            <person name="Smit S."/>
            <person name="Van Straalen N."/>
            <person name="Roelofs D."/>
        </authorList>
    </citation>
    <scope>NUCLEOTIDE SEQUENCE [LARGE SCALE GENOMIC DNA]</scope>
    <source>
        <strain evidence="15 16">VU population</strain>
        <tissue evidence="15">Whole body</tissue>
    </source>
</reference>
<keyword evidence="16" id="KW-1185">Reference proteome</keyword>
<dbReference type="Gene3D" id="3.40.50.11660">
    <property type="entry name" value="Glycosyl transferase family 10, C-terminal domain"/>
    <property type="match status" value="1"/>
</dbReference>
<accession>A0A226F3F7</accession>
<dbReference type="EC" id="2.4.1.-" evidence="12"/>
<gene>
    <name evidence="15" type="ORF">Fcan01_02616</name>
</gene>
<dbReference type="OMA" id="MRNPYKV"/>